<comment type="similarity">
    <text evidence="2 10">Belongs to the V-ATPase proteolipid subunit family.</text>
</comment>
<evidence type="ECO:0000313" key="13">
    <source>
        <dbReference type="Proteomes" id="UP000011081"/>
    </source>
</evidence>
<accession>L2GVX0</accession>
<evidence type="ECO:0000256" key="6">
    <source>
        <dbReference type="ARBA" id="ARBA00023065"/>
    </source>
</evidence>
<keyword evidence="13" id="KW-1185">Reference proteome</keyword>
<evidence type="ECO:0000313" key="12">
    <source>
        <dbReference type="EMBL" id="ELA47779.1"/>
    </source>
</evidence>
<dbReference type="InterPro" id="IPR000245">
    <property type="entry name" value="ATPase_proteolipid_csu"/>
</dbReference>
<feature type="transmembrane region" description="Helical" evidence="10">
    <location>
        <begin position="12"/>
        <end position="33"/>
    </location>
</feature>
<keyword evidence="6 10" id="KW-0406">Ion transport</keyword>
<evidence type="ECO:0000256" key="8">
    <source>
        <dbReference type="ARBA" id="ARBA00045519"/>
    </source>
</evidence>
<dbReference type="AlphaFoldDB" id="L2GVX0"/>
<dbReference type="GO" id="GO:0033179">
    <property type="term" value="C:proton-transporting V-type ATPase, V0 domain"/>
    <property type="evidence" value="ECO:0007669"/>
    <property type="project" value="InterPro"/>
</dbReference>
<dbReference type="HOGENOM" id="CLU_144308_0_0_1"/>
<dbReference type="InParanoid" id="L2GVX0"/>
<evidence type="ECO:0000256" key="10">
    <source>
        <dbReference type="RuleBase" id="RU363060"/>
    </source>
</evidence>
<organism evidence="12 13">
    <name type="scientific">Vavraia culicis (isolate floridensis)</name>
    <name type="common">Microsporidian parasite</name>
    <dbReference type="NCBI Taxonomy" id="948595"/>
    <lineage>
        <taxon>Eukaryota</taxon>
        <taxon>Fungi</taxon>
        <taxon>Fungi incertae sedis</taxon>
        <taxon>Microsporidia</taxon>
        <taxon>Pleistophoridae</taxon>
        <taxon>Vavraia</taxon>
    </lineage>
</organism>
<feature type="transmembrane region" description="Helical" evidence="10">
    <location>
        <begin position="86"/>
        <end position="104"/>
    </location>
</feature>
<gene>
    <name evidence="12" type="ORF">VCUG_00740</name>
</gene>
<reference evidence="13" key="1">
    <citation type="submission" date="2011-03" db="EMBL/GenBank/DDBJ databases">
        <title>The genome sequence of Vavraia culicis strain floridensis.</title>
        <authorList>
            <consortium name="The Broad Institute Genome Sequencing Platform"/>
            <person name="Cuomo C."/>
            <person name="Becnel J."/>
            <person name="Sanscrainte N."/>
            <person name="Young S.K."/>
            <person name="Zeng Q."/>
            <person name="Gargeya S."/>
            <person name="Fitzgerald M."/>
            <person name="Haas B."/>
            <person name="Abouelleil A."/>
            <person name="Alvarado L."/>
            <person name="Arachchi H.M."/>
            <person name="Berlin A."/>
            <person name="Chapman S.B."/>
            <person name="Gearin G."/>
            <person name="Goldberg J."/>
            <person name="Griggs A."/>
            <person name="Gujja S."/>
            <person name="Hansen M."/>
            <person name="Heiman D."/>
            <person name="Howarth C."/>
            <person name="Larimer J."/>
            <person name="Lui A."/>
            <person name="MacDonald P.J.P."/>
            <person name="McCowen C."/>
            <person name="Montmayeur A."/>
            <person name="Murphy C."/>
            <person name="Neiman D."/>
            <person name="Pearson M."/>
            <person name="Priest M."/>
            <person name="Roberts A."/>
            <person name="Saif S."/>
            <person name="Shea T."/>
            <person name="Sisk P."/>
            <person name="Stolte C."/>
            <person name="Sykes S."/>
            <person name="Wortman J."/>
            <person name="Nusbaum C."/>
            <person name="Birren B."/>
        </authorList>
    </citation>
    <scope>NUCLEOTIDE SEQUENCE [LARGE SCALE GENOMIC DNA]</scope>
    <source>
        <strain evidence="13">floridensis</strain>
    </source>
</reference>
<dbReference type="EMBL" id="GL877412">
    <property type="protein sequence ID" value="ELA47779.1"/>
    <property type="molecule type" value="Genomic_DNA"/>
</dbReference>
<dbReference type="VEuPathDB" id="MicrosporidiaDB:VCUG_00740"/>
<dbReference type="PRINTS" id="PR00122">
    <property type="entry name" value="VACATPASE"/>
</dbReference>
<comment type="subunit">
    <text evidence="9 10">V-ATPase is a heteromultimeric enzyme composed of a peripheral catalytic V1 complex (components A to H) attached to an integral membrane V0 proton pore complex (components: a, c, c', c'', d, e, f and VOA1). The decameric c-ring forms the proton-conducting pore, and is composed of eight proteolipid subunits c, one subunit c' and one subunit c''.</text>
</comment>
<feature type="domain" description="V-ATPase proteolipid subunit C-like" evidence="11">
    <location>
        <begin position="90"/>
        <end position="149"/>
    </location>
</feature>
<dbReference type="GO" id="GO:0005774">
    <property type="term" value="C:vacuolar membrane"/>
    <property type="evidence" value="ECO:0007669"/>
    <property type="project" value="UniProtKB-ARBA"/>
</dbReference>
<dbReference type="Gene3D" id="1.20.120.610">
    <property type="entry name" value="lithium bound rotor ring of v- atpase"/>
    <property type="match status" value="1"/>
</dbReference>
<evidence type="ECO:0000256" key="5">
    <source>
        <dbReference type="ARBA" id="ARBA00022989"/>
    </source>
</evidence>
<dbReference type="SUPFAM" id="SSF81333">
    <property type="entry name" value="F1F0 ATP synthase subunit C"/>
    <property type="match status" value="1"/>
</dbReference>
<comment type="subcellular location">
    <subcellularLocation>
        <location evidence="1">Membrane</location>
        <topology evidence="1">Multi-pass membrane protein</topology>
    </subcellularLocation>
</comment>
<evidence type="ECO:0000256" key="1">
    <source>
        <dbReference type="ARBA" id="ARBA00004141"/>
    </source>
</evidence>
<evidence type="ECO:0000256" key="7">
    <source>
        <dbReference type="ARBA" id="ARBA00023136"/>
    </source>
</evidence>
<dbReference type="InterPro" id="IPR035921">
    <property type="entry name" value="F/V-ATP_Csub_sf"/>
</dbReference>
<feature type="transmembrane region" description="Helical" evidence="10">
    <location>
        <begin position="53"/>
        <end position="74"/>
    </location>
</feature>
<comment type="function">
    <text evidence="8">Proton-conducting pore forming subunit of the V0 complex of vacuolar(H+)-ATPase (V-ATPase), a multisubunit enzyme composed of a peripheral complex (V1) that hydrolyzes ATP and a membrane integral complex (V0) that translocates protons. V-ATPase is responsible for acidifying and maintaining the pH of intracellular compartments.</text>
</comment>
<keyword evidence="7 10" id="KW-0472">Membrane</keyword>
<dbReference type="Proteomes" id="UP000011081">
    <property type="component" value="Unassembled WGS sequence"/>
</dbReference>
<dbReference type="OrthoDB" id="2189390at2759"/>
<keyword evidence="4 10" id="KW-0812">Transmembrane</keyword>
<comment type="function">
    <text evidence="10">Proton-conducting pore forming of the V0 complex of vacuolar(H+)-ATPase (V-ATPase), a multisubunit enzyme composed of a peripheral complex (V1) that hydrolyzes ATP and a membrane integral complex (V0) that translocates protons. V-ATPase is responsible for acidifying and maintaining the pH of intracellular compartments.</text>
</comment>
<evidence type="ECO:0000256" key="9">
    <source>
        <dbReference type="ARBA" id="ARBA00046480"/>
    </source>
</evidence>
<protein>
    <recommendedName>
        <fullName evidence="11">V-ATPase proteolipid subunit C-like domain-containing protein</fullName>
    </recommendedName>
</protein>
<evidence type="ECO:0000256" key="4">
    <source>
        <dbReference type="ARBA" id="ARBA00022692"/>
    </source>
</evidence>
<evidence type="ECO:0000256" key="3">
    <source>
        <dbReference type="ARBA" id="ARBA00022448"/>
    </source>
</evidence>
<dbReference type="GO" id="GO:0046961">
    <property type="term" value="F:proton-transporting ATPase activity, rotational mechanism"/>
    <property type="evidence" value="ECO:0007669"/>
    <property type="project" value="InterPro"/>
</dbReference>
<dbReference type="OMA" id="IGDDYTM"/>
<dbReference type="InterPro" id="IPR002379">
    <property type="entry name" value="ATPase_proteolipid_c-like_dom"/>
</dbReference>
<dbReference type="STRING" id="948595.L2GVX0"/>
<proteinExistence type="inferred from homology"/>
<dbReference type="Pfam" id="PF00137">
    <property type="entry name" value="ATP-synt_C"/>
    <property type="match status" value="1"/>
</dbReference>
<evidence type="ECO:0000256" key="2">
    <source>
        <dbReference type="ARBA" id="ARBA00007296"/>
    </source>
</evidence>
<dbReference type="RefSeq" id="XP_008073763.1">
    <property type="nucleotide sequence ID" value="XM_008075572.1"/>
</dbReference>
<keyword evidence="3 10" id="KW-0813">Transport</keyword>
<dbReference type="GeneID" id="19878625"/>
<evidence type="ECO:0000259" key="11">
    <source>
        <dbReference type="Pfam" id="PF00137"/>
    </source>
</evidence>
<name>L2GVX0_VAVCU</name>
<keyword evidence="5 10" id="KW-1133">Transmembrane helix</keyword>
<sequence>MPLDLDEHKYLITSLGAVVLMALSSYASCSAITQSSVHAIPLANKKSVITNSYIAVIMGSTIFVYALILCTLIINKISLTMTVNESMCHFGAGVMFGSSAYFSGIAFGEVCKKCYLTLEKREGFYIIFICTLSAVELVTLFGFLISLFLILK</sequence>
<feature type="transmembrane region" description="Helical" evidence="10">
    <location>
        <begin position="124"/>
        <end position="151"/>
    </location>
</feature>